<feature type="domain" description="ATP-grasp fold succinyl-CoA synthetase-type" evidence="12">
    <location>
        <begin position="29"/>
        <end position="192"/>
    </location>
</feature>
<evidence type="ECO:0000256" key="7">
    <source>
        <dbReference type="ARBA" id="ARBA00022842"/>
    </source>
</evidence>
<dbReference type="EMBL" id="PKPP01002890">
    <property type="protein sequence ID" value="PWA72526.1"/>
    <property type="molecule type" value="Genomic_DNA"/>
</dbReference>
<evidence type="ECO:0000256" key="8">
    <source>
        <dbReference type="ARBA" id="ARBA00022946"/>
    </source>
</evidence>
<dbReference type="Proteomes" id="UP000245207">
    <property type="component" value="Unassembled WGS sequence"/>
</dbReference>
<dbReference type="Gene3D" id="3.30.470.20">
    <property type="entry name" value="ATP-grasp fold, B domain"/>
    <property type="match status" value="2"/>
</dbReference>
<reference evidence="13 14" key="1">
    <citation type="journal article" date="2018" name="Mol. Plant">
        <title>The genome of Artemisia annua provides insight into the evolution of Asteraceae family and artemisinin biosynthesis.</title>
        <authorList>
            <person name="Shen Q."/>
            <person name="Zhang L."/>
            <person name="Liao Z."/>
            <person name="Wang S."/>
            <person name="Yan T."/>
            <person name="Shi P."/>
            <person name="Liu M."/>
            <person name="Fu X."/>
            <person name="Pan Q."/>
            <person name="Wang Y."/>
            <person name="Lv Z."/>
            <person name="Lu X."/>
            <person name="Zhang F."/>
            <person name="Jiang W."/>
            <person name="Ma Y."/>
            <person name="Chen M."/>
            <person name="Hao X."/>
            <person name="Li L."/>
            <person name="Tang Y."/>
            <person name="Lv G."/>
            <person name="Zhou Y."/>
            <person name="Sun X."/>
            <person name="Brodelius P.E."/>
            <person name="Rose J.K.C."/>
            <person name="Tang K."/>
        </authorList>
    </citation>
    <scope>NUCLEOTIDE SEQUENCE [LARGE SCALE GENOMIC DNA]</scope>
    <source>
        <strain evidence="14">cv. Huhao1</strain>
        <tissue evidence="13">Leaf</tissue>
    </source>
</reference>
<dbReference type="GO" id="GO:0005524">
    <property type="term" value="F:ATP binding"/>
    <property type="evidence" value="ECO:0007669"/>
    <property type="project" value="UniProtKB-UniRule"/>
</dbReference>
<evidence type="ECO:0000313" key="13">
    <source>
        <dbReference type="EMBL" id="PWA72526.1"/>
    </source>
</evidence>
<feature type="binding site" evidence="10">
    <location>
        <begin position="82"/>
        <end position="84"/>
    </location>
    <ligand>
        <name>ATP</name>
        <dbReference type="ChEBI" id="CHEBI:30616"/>
    </ligand>
</feature>
<dbReference type="OrthoDB" id="1552at2759"/>
<dbReference type="InterPro" id="IPR013815">
    <property type="entry name" value="ATP_grasp_subdomain_1"/>
</dbReference>
<dbReference type="SUPFAM" id="SSF56059">
    <property type="entry name" value="Glutathione synthetase ATP-binding domain-like"/>
    <property type="match status" value="1"/>
</dbReference>
<accession>A0A2U1NGE2</accession>
<feature type="binding site" evidence="10">
    <location>
        <position position="142"/>
    </location>
    <ligand>
        <name>ATP</name>
        <dbReference type="ChEBI" id="CHEBI:30616"/>
    </ligand>
</feature>
<feature type="binding site" evidence="10">
    <location>
        <position position="264"/>
    </location>
    <ligand>
        <name>Mg(2+)</name>
        <dbReference type="ChEBI" id="CHEBI:18420"/>
    </ligand>
</feature>
<dbReference type="GO" id="GO:0000287">
    <property type="term" value="F:magnesium ion binding"/>
    <property type="evidence" value="ECO:0007669"/>
    <property type="project" value="UniProtKB-UniRule"/>
</dbReference>
<dbReference type="InterPro" id="IPR013650">
    <property type="entry name" value="ATP-grasp_succ-CoA_synth-type"/>
</dbReference>
<comment type="subunit">
    <text evidence="2">Heterooctamer of 4 alpha and 4 beta chains.</text>
</comment>
<dbReference type="InterPro" id="IPR005809">
    <property type="entry name" value="Succ_CoA_ligase-like_bsu"/>
</dbReference>
<dbReference type="Pfam" id="PF00549">
    <property type="entry name" value="Ligase_CoA"/>
    <property type="match status" value="2"/>
</dbReference>
<keyword evidence="7 10" id="KW-0460">Magnesium</keyword>
<dbReference type="Gene3D" id="3.40.50.261">
    <property type="entry name" value="Succinyl-CoA synthetase domains"/>
    <property type="match status" value="2"/>
</dbReference>
<dbReference type="GO" id="GO:0006099">
    <property type="term" value="P:tricarboxylic acid cycle"/>
    <property type="evidence" value="ECO:0007669"/>
    <property type="project" value="UniProtKB-UniRule"/>
</dbReference>
<keyword evidence="9 10" id="KW-0496">Mitochondrion</keyword>
<evidence type="ECO:0000256" key="9">
    <source>
        <dbReference type="ARBA" id="ARBA00023128"/>
    </source>
</evidence>
<dbReference type="STRING" id="35608.A0A2U1NGE2"/>
<dbReference type="PANTHER" id="PTHR11815">
    <property type="entry name" value="SUCCINYL-COA SYNTHETASE BETA CHAIN"/>
    <property type="match status" value="1"/>
</dbReference>
<sequence>MVRGLLNKLASKSITVAGKWQQQQLRRLNIHEYQGAELMGKYGINVPKGVAVSSVEEVRKAIETTFPNEKELVVKSQILAGGRGLGKFTNGLQGGVHIVKIDQAEEIAGKMLGQTLVTKQTGPQGKVVSKVYLCEKVSLVNEMYFAITLDRTTAGPLIIACREGGTSIEDLAEKFPDMIIKVRVLFLGGFLHFMSLCNAHSLMIDQFDFSQVPIDVFKGITDEDAAKVVDGLAPKVADRDASIEQVKKLYNLFRESDCTQLEINPIAETSDNKLVAADAKLNFDDNAAYRQKEIFALRDPTQEDPREIWLFLFCLWVTSNQTAGYLQSDVRYRQLFGQIAYEVAAAKADLNYIGLDGEIGCMVNGAGLAMATMDIIKLHGGTPANFLDVGGNASEGQVVEAFKILTSDDKVKAILVNIFGGIMKCDVIASGIVNAAKHVSLKVPVVVRLEGTNVDQGKRILKESGMALITAEDLDDAAEKAVAAAKADLNYIGLDGEIGCMVNGAGLAMATMDIIKLHGGTPANFLDVGGNASEGQVVEAFKILTSDDKVKAILVNIFGGIMKCDVIASGIVNAAKHVSLKVPVVVRLEGTNVDQGKRILKESGMALITAEDLDDAAEKAVKALKSA</sequence>
<keyword evidence="10" id="KW-0816">Tricarboxylic acid cycle</keyword>
<comment type="cofactor">
    <cofactor evidence="10">
        <name>Mg(2+)</name>
        <dbReference type="ChEBI" id="CHEBI:18420"/>
    </cofactor>
    <text evidence="10">Binds 1 Mg(2+) ion per subunit.</text>
</comment>
<feature type="binding site" evidence="10">
    <location>
        <begin position="421"/>
        <end position="423"/>
    </location>
    <ligand>
        <name>substrate</name>
        <note>ligand shared with subunit alpha</note>
    </ligand>
</feature>
<comment type="similarity">
    <text evidence="10">Belongs to the succinate/malate CoA ligase beta subunit family.</text>
</comment>
<evidence type="ECO:0000256" key="4">
    <source>
        <dbReference type="ARBA" id="ARBA00022723"/>
    </source>
</evidence>
<evidence type="ECO:0000256" key="3">
    <source>
        <dbReference type="ARBA" id="ARBA00022598"/>
    </source>
</evidence>
<protein>
    <recommendedName>
        <fullName evidence="10">Succinate--CoA ligase [ADP-forming] subunit beta, mitochondrial</fullName>
        <ecNumber evidence="10">6.2.1.5</ecNumber>
    </recommendedName>
    <alternativeName>
        <fullName evidence="10">Succinyl-CoA synthetase beta chain</fullName>
        <shortName evidence="10">SCS-beta</shortName>
    </alternativeName>
</protein>
<keyword evidence="13" id="KW-0456">Lyase</keyword>
<feature type="binding site" evidence="10">
    <location>
        <position position="75"/>
    </location>
    <ligand>
        <name>ATP</name>
        <dbReference type="ChEBI" id="CHEBI:30616"/>
    </ligand>
</feature>
<keyword evidence="6 10" id="KW-0067">ATP-binding</keyword>
<name>A0A2U1NGE2_ARTAN</name>
<dbReference type="GO" id="GO:0004775">
    <property type="term" value="F:succinate-CoA ligase (ADP-forming) activity"/>
    <property type="evidence" value="ECO:0007669"/>
    <property type="project" value="UniProtKB-UniRule"/>
</dbReference>
<keyword evidence="4 10" id="KW-0479">Metal-binding</keyword>
<dbReference type="EC" id="6.2.1.5" evidence="10"/>
<evidence type="ECO:0000256" key="1">
    <source>
        <dbReference type="ARBA" id="ARBA00005064"/>
    </source>
</evidence>
<keyword evidence="3 10" id="KW-0436">Ligase</keyword>
<dbReference type="AlphaFoldDB" id="A0A2U1NGE2"/>
<evidence type="ECO:0000259" key="11">
    <source>
        <dbReference type="Pfam" id="PF00549"/>
    </source>
</evidence>
<proteinExistence type="inferred from homology"/>
<dbReference type="PANTHER" id="PTHR11815:SF10">
    <property type="entry name" value="SUCCINATE--COA LIGASE [GDP-FORMING] SUBUNIT BETA, MITOCHONDRIAL"/>
    <property type="match status" value="1"/>
</dbReference>
<keyword evidence="14" id="KW-1185">Reference proteome</keyword>
<dbReference type="HAMAP" id="MF_00558">
    <property type="entry name" value="Succ_CoA_beta"/>
    <property type="match status" value="1"/>
</dbReference>
<comment type="caution">
    <text evidence="13">The sequence shown here is derived from an EMBL/GenBank/DDBJ whole genome shotgun (WGS) entry which is preliminary data.</text>
</comment>
<dbReference type="UniPathway" id="UPA00223">
    <property type="reaction ID" value="UER00999"/>
</dbReference>
<dbReference type="GO" id="GO:0006104">
    <property type="term" value="P:succinyl-CoA metabolic process"/>
    <property type="evidence" value="ECO:0007669"/>
    <property type="project" value="TreeGrafter"/>
</dbReference>
<dbReference type="InterPro" id="IPR005811">
    <property type="entry name" value="SUCC_ACL_C"/>
</dbReference>
<feature type="binding site" evidence="10">
    <location>
        <position position="278"/>
    </location>
    <ligand>
        <name>Mg(2+)</name>
        <dbReference type="ChEBI" id="CHEBI:18420"/>
    </ligand>
</feature>
<organism evidence="13 14">
    <name type="scientific">Artemisia annua</name>
    <name type="common">Sweet wormwood</name>
    <dbReference type="NCBI Taxonomy" id="35608"/>
    <lineage>
        <taxon>Eukaryota</taxon>
        <taxon>Viridiplantae</taxon>
        <taxon>Streptophyta</taxon>
        <taxon>Embryophyta</taxon>
        <taxon>Tracheophyta</taxon>
        <taxon>Spermatophyta</taxon>
        <taxon>Magnoliopsida</taxon>
        <taxon>eudicotyledons</taxon>
        <taxon>Gunneridae</taxon>
        <taxon>Pentapetalae</taxon>
        <taxon>asterids</taxon>
        <taxon>campanulids</taxon>
        <taxon>Asterales</taxon>
        <taxon>Asteraceae</taxon>
        <taxon>Asteroideae</taxon>
        <taxon>Anthemideae</taxon>
        <taxon>Artemisiinae</taxon>
        <taxon>Artemisia</taxon>
    </lineage>
</organism>
<keyword evidence="5 10" id="KW-0547">Nucleotide-binding</keyword>
<comment type="pathway">
    <text evidence="1 10">Carbohydrate metabolism; tricarboxylic acid cycle; succinate from succinyl-CoA (ligase route): step 1/1.</text>
</comment>
<keyword evidence="8" id="KW-0809">Transit peptide</keyword>
<dbReference type="GO" id="GO:0016829">
    <property type="term" value="F:lyase activity"/>
    <property type="evidence" value="ECO:0007669"/>
    <property type="project" value="UniProtKB-KW"/>
</dbReference>
<comment type="catalytic activity">
    <reaction evidence="10">
        <text>succinate + ATP + CoA = succinyl-CoA + ADP + phosphate</text>
        <dbReference type="Rhea" id="RHEA:17661"/>
        <dbReference type="ChEBI" id="CHEBI:30031"/>
        <dbReference type="ChEBI" id="CHEBI:30616"/>
        <dbReference type="ChEBI" id="CHEBI:43474"/>
        <dbReference type="ChEBI" id="CHEBI:57287"/>
        <dbReference type="ChEBI" id="CHEBI:57292"/>
        <dbReference type="ChEBI" id="CHEBI:456216"/>
        <dbReference type="EC" id="6.2.1.5"/>
    </reaction>
</comment>
<dbReference type="FunFam" id="3.40.50.261:FF:000001">
    <property type="entry name" value="Succinate--CoA ligase [ADP-forming] subunit beta"/>
    <property type="match status" value="2"/>
</dbReference>
<dbReference type="PROSITE" id="PS01217">
    <property type="entry name" value="SUCCINYL_COA_LIG_3"/>
    <property type="match status" value="2"/>
</dbReference>
<comment type="function">
    <text evidence="10">Succinyl-CoA synthetase functions in the citric acid cycle (TCA), coupling the hydrolysis of succinyl-CoA to the synthesis of ATP and thus represents the only step of substrate-level phosphorylation in the TCA. The beta subunit provides nucleotide specificity of the enzyme and binds the substrate succinate, while the binding sites for coenzyme A and phosphate are found in the alpha subunit.</text>
</comment>
<comment type="subcellular location">
    <subcellularLocation>
        <location evidence="10">Mitochondrion</location>
    </subcellularLocation>
</comment>
<feature type="domain" description="ATP-citrate synthase/succinyl-CoA ligase C-terminal" evidence="11">
    <location>
        <begin position="501"/>
        <end position="621"/>
    </location>
</feature>
<dbReference type="FunFam" id="3.30.1490.20:FF:000019">
    <property type="entry name" value="Succinate--CoA ligase [ADP-forming] subunit beta, mitochondrial"/>
    <property type="match status" value="1"/>
</dbReference>
<gene>
    <name evidence="13" type="ORF">CTI12_AA269110</name>
</gene>
<evidence type="ECO:0000256" key="2">
    <source>
        <dbReference type="ARBA" id="ARBA00011412"/>
    </source>
</evidence>
<evidence type="ECO:0000256" key="10">
    <source>
        <dbReference type="HAMAP-Rule" id="MF_03219"/>
    </source>
</evidence>
<feature type="binding site" evidence="10">
    <location>
        <position position="364"/>
    </location>
    <ligand>
        <name>substrate</name>
        <note>ligand shared with subunit alpha</note>
    </ligand>
</feature>
<dbReference type="Gene3D" id="3.30.1490.20">
    <property type="entry name" value="ATP-grasp fold, A domain"/>
    <property type="match status" value="1"/>
</dbReference>
<evidence type="ECO:0000256" key="6">
    <source>
        <dbReference type="ARBA" id="ARBA00022840"/>
    </source>
</evidence>
<evidence type="ECO:0000256" key="5">
    <source>
        <dbReference type="ARBA" id="ARBA00022741"/>
    </source>
</evidence>
<dbReference type="InterPro" id="IPR017866">
    <property type="entry name" value="Succ-CoA_synthase_bsu_CS"/>
</dbReference>
<feature type="domain" description="ATP-citrate synthase/succinyl-CoA ligase C-terminal" evidence="11">
    <location>
        <begin position="362"/>
        <end position="482"/>
    </location>
</feature>
<dbReference type="GO" id="GO:0042709">
    <property type="term" value="C:succinate-CoA ligase complex"/>
    <property type="evidence" value="ECO:0007669"/>
    <property type="project" value="TreeGrafter"/>
</dbReference>
<comment type="subunit">
    <text evidence="10">Heterodimer of an alpha and a beta subunit.</text>
</comment>
<evidence type="ECO:0000259" key="12">
    <source>
        <dbReference type="Pfam" id="PF08442"/>
    </source>
</evidence>
<dbReference type="InterPro" id="IPR016102">
    <property type="entry name" value="Succinyl-CoA_synth-like"/>
</dbReference>
<dbReference type="Pfam" id="PF08442">
    <property type="entry name" value="ATP-grasp_2"/>
    <property type="match status" value="1"/>
</dbReference>
<dbReference type="SUPFAM" id="SSF52210">
    <property type="entry name" value="Succinyl-CoA synthetase domains"/>
    <property type="match status" value="2"/>
</dbReference>
<evidence type="ECO:0000313" key="14">
    <source>
        <dbReference type="Proteomes" id="UP000245207"/>
    </source>
</evidence>
<dbReference type="GO" id="GO:0005739">
    <property type="term" value="C:mitochondrion"/>
    <property type="evidence" value="ECO:0007669"/>
    <property type="project" value="UniProtKB-SubCell"/>
</dbReference>